<gene>
    <name evidence="1" type="ORF">SADUNF_Sadunf05G0083200</name>
</gene>
<name>A0A835N3K9_9ROSI</name>
<organism evidence="1 2">
    <name type="scientific">Salix dunnii</name>
    <dbReference type="NCBI Taxonomy" id="1413687"/>
    <lineage>
        <taxon>Eukaryota</taxon>
        <taxon>Viridiplantae</taxon>
        <taxon>Streptophyta</taxon>
        <taxon>Embryophyta</taxon>
        <taxon>Tracheophyta</taxon>
        <taxon>Spermatophyta</taxon>
        <taxon>Magnoliopsida</taxon>
        <taxon>eudicotyledons</taxon>
        <taxon>Gunneridae</taxon>
        <taxon>Pentapetalae</taxon>
        <taxon>rosids</taxon>
        <taxon>fabids</taxon>
        <taxon>Malpighiales</taxon>
        <taxon>Salicaceae</taxon>
        <taxon>Saliceae</taxon>
        <taxon>Salix</taxon>
    </lineage>
</organism>
<reference evidence="1 2" key="1">
    <citation type="submission" date="2020-10" db="EMBL/GenBank/DDBJ databases">
        <title>Plant Genome Project.</title>
        <authorList>
            <person name="Zhang R.-G."/>
        </authorList>
    </citation>
    <scope>NUCLEOTIDE SEQUENCE [LARGE SCALE GENOMIC DNA]</scope>
    <source>
        <strain evidence="1">FAFU-HL-1</strain>
        <tissue evidence="1">Leaf</tissue>
    </source>
</reference>
<dbReference type="EMBL" id="JADGMS010000005">
    <property type="protein sequence ID" value="KAF9682193.1"/>
    <property type="molecule type" value="Genomic_DNA"/>
</dbReference>
<accession>A0A835N3K9</accession>
<evidence type="ECO:0000313" key="1">
    <source>
        <dbReference type="EMBL" id="KAF9682193.1"/>
    </source>
</evidence>
<proteinExistence type="predicted"/>
<protein>
    <submittedName>
        <fullName evidence="1">Uncharacterized protein</fullName>
    </submittedName>
</protein>
<dbReference type="Proteomes" id="UP000657918">
    <property type="component" value="Unassembled WGS sequence"/>
</dbReference>
<evidence type="ECO:0000313" key="2">
    <source>
        <dbReference type="Proteomes" id="UP000657918"/>
    </source>
</evidence>
<sequence length="105" mass="11564">MPVVGSWVHRVRPHKRPDQDCGKEIEFDSPGWRTKPVVGSCAVPAFDSMPGQTRRGGPTIWAHARRPIWVAEEGPAAGDSRFQYLQRDDGIGNISTSCGTVHLID</sequence>
<comment type="caution">
    <text evidence="1">The sequence shown here is derived from an EMBL/GenBank/DDBJ whole genome shotgun (WGS) entry which is preliminary data.</text>
</comment>
<keyword evidence="2" id="KW-1185">Reference proteome</keyword>
<dbReference type="AlphaFoldDB" id="A0A835N3K9"/>